<evidence type="ECO:0000313" key="3">
    <source>
        <dbReference type="WBParaSite" id="sdigi.contig163.g5483.t1"/>
    </source>
</evidence>
<organism evidence="2 3">
    <name type="scientific">Setaria digitata</name>
    <dbReference type="NCBI Taxonomy" id="48799"/>
    <lineage>
        <taxon>Eukaryota</taxon>
        <taxon>Metazoa</taxon>
        <taxon>Ecdysozoa</taxon>
        <taxon>Nematoda</taxon>
        <taxon>Chromadorea</taxon>
        <taxon>Rhabditida</taxon>
        <taxon>Spirurina</taxon>
        <taxon>Spiruromorpha</taxon>
        <taxon>Filarioidea</taxon>
        <taxon>Setariidae</taxon>
        <taxon>Setaria</taxon>
    </lineage>
</organism>
<keyword evidence="2" id="KW-1185">Reference proteome</keyword>
<dbReference type="Pfam" id="PF16469">
    <property type="entry name" value="NPA"/>
    <property type="match status" value="1"/>
</dbReference>
<dbReference type="InterPro" id="IPR032487">
    <property type="entry name" value="ABA-1_nematode"/>
</dbReference>
<evidence type="ECO:0000259" key="1">
    <source>
        <dbReference type="Pfam" id="PF16469"/>
    </source>
</evidence>
<dbReference type="Proteomes" id="UP000887581">
    <property type="component" value="Unplaced"/>
</dbReference>
<accession>A0A915PNR4</accession>
<dbReference type="AlphaFoldDB" id="A0A915PNR4"/>
<evidence type="ECO:0000313" key="2">
    <source>
        <dbReference type="Proteomes" id="UP000887581"/>
    </source>
</evidence>
<dbReference type="InterPro" id="IPR038289">
    <property type="entry name" value="DVA-1_sf"/>
</dbReference>
<protein>
    <submittedName>
        <fullName evidence="3">Polyprotein allergen nematode domain-containing protein</fullName>
    </submittedName>
</protein>
<sequence>MYPMLCLIAGKSREEMQSKIFEFFESASGETKRLATESLLESCHELFKEIGGEEKAYELDVLIRSDVASKKLEEKINLIIDSVNDESEKAHAKLYVTPCKYLYSIRSNRQKRGCDFFRSINLIM</sequence>
<name>A0A915PNR4_9BILA</name>
<feature type="domain" description="Polyprotein allergen nematode" evidence="1">
    <location>
        <begin position="9"/>
        <end position="103"/>
    </location>
</feature>
<reference evidence="3" key="1">
    <citation type="submission" date="2022-11" db="UniProtKB">
        <authorList>
            <consortium name="WormBaseParasite"/>
        </authorList>
    </citation>
    <scope>IDENTIFICATION</scope>
</reference>
<proteinExistence type="predicted"/>
<dbReference type="Gene3D" id="1.10.533.30">
    <property type="entry name" value="Nematode polyprotein allergen ABA-1"/>
    <property type="match status" value="1"/>
</dbReference>
<dbReference type="WBParaSite" id="sdigi.contig163.g5483.t1">
    <property type="protein sequence ID" value="sdigi.contig163.g5483.t1"/>
    <property type="gene ID" value="sdigi.contig163.g5483"/>
</dbReference>